<dbReference type="PROSITE" id="PS51885">
    <property type="entry name" value="NEPRILYSIN"/>
    <property type="match status" value="1"/>
</dbReference>
<evidence type="ECO:0000259" key="12">
    <source>
        <dbReference type="Pfam" id="PF05649"/>
    </source>
</evidence>
<evidence type="ECO:0000256" key="7">
    <source>
        <dbReference type="ARBA" id="ARBA00022833"/>
    </source>
</evidence>
<keyword evidence="10" id="KW-0472">Membrane</keyword>
<organism evidence="13 14">
    <name type="scientific">Folsomia candida</name>
    <name type="common">Springtail</name>
    <dbReference type="NCBI Taxonomy" id="158441"/>
    <lineage>
        <taxon>Eukaryota</taxon>
        <taxon>Metazoa</taxon>
        <taxon>Ecdysozoa</taxon>
        <taxon>Arthropoda</taxon>
        <taxon>Hexapoda</taxon>
        <taxon>Collembola</taxon>
        <taxon>Entomobryomorpha</taxon>
        <taxon>Isotomoidea</taxon>
        <taxon>Isotomidae</taxon>
        <taxon>Proisotominae</taxon>
        <taxon>Folsomia</taxon>
    </lineage>
</organism>
<evidence type="ECO:0000256" key="9">
    <source>
        <dbReference type="SAM" id="MobiDB-lite"/>
    </source>
</evidence>
<dbReference type="InterPro" id="IPR042089">
    <property type="entry name" value="Peptidase_M13_dom_2"/>
</dbReference>
<dbReference type="OrthoDB" id="2016263at2759"/>
<evidence type="ECO:0000256" key="6">
    <source>
        <dbReference type="ARBA" id="ARBA00022801"/>
    </source>
</evidence>
<evidence type="ECO:0000256" key="3">
    <source>
        <dbReference type="ARBA" id="ARBA00007357"/>
    </source>
</evidence>
<dbReference type="SUPFAM" id="SSF55486">
    <property type="entry name" value="Metalloproteases ('zincins'), catalytic domain"/>
    <property type="match status" value="2"/>
</dbReference>
<evidence type="ECO:0000313" key="14">
    <source>
        <dbReference type="Proteomes" id="UP000198287"/>
    </source>
</evidence>
<comment type="similarity">
    <text evidence="3">Belongs to the peptidase M13 family.</text>
</comment>
<sequence length="849" mass="97018">MDGHDMEVGFHDHTRTTNSQVVAKYGASPNNSGQNHNRTAAGGGKVTNNEKKLTVLVILMSILCFGLVAYVLVTGPLAGLLQKDSGGYVGICDSTECVEISHRAIESGDFDKDPCDDFYSFACSKWQNNNPTSQELFLSAANIHQIKDGVDFYIKRLLEKPEEMRVNATTGLHVYSSPKAFYESCLHFSPPAESRIISDLIKPFGGYKTLANWSEKDFDLTSTVLAFLRMNAAPLFDLTLDINPKDKSKYALIVELPRPTSLVPNLFQPQSRQEDILMSDKLNSELTEASNNNNAFPFNGSGVEVLNGEDNGNDLYPTTMDRQILYKMITENVEIKRVERLQILTEQIGNMINMPNEEIQDDIKSMSVLAATIEKIKPSHRSRKFWKQQNKVYNAFSLESLQRLFNNVDWKQLLERLLNQKKDGIRKKVDIENFSWENITLYVPYPDYLRRLSQAIQFTDKRTLLNGMLVMYVKDMLNDINPKKKDTEIGNPRWKFCVHSTISDMRSFDPALLSGMKDDVENIFEGVRETLLEFLNQSHWQDTRSREESIKKIKSIKGSFIGPDFYLKSDYLEDGIKNEIKVQIDPKNFIANIQLVYKVFRKQLYALYFKRVDVERATWSFVTFPTTVNAFYIQQFNSLVVPLAFLNPPNYSYGAPKYVNYATIALTIAHEALHSLDSSGSDFDADGKLNHNGIHTEQRGFLKEKSSCVAKQYFDMFRKIIPFHHSKVNMYFQVDGNLTQNENLADIAGLQVAFSAYQKHFAKSGGEWMEKMKLPGLRFSRDQMYYLSVAQAYCANISPMGYIFLLEMDEHTPHPERINGMLMNIPEFSNVFRCGAGSRMNPDFKCSMW</sequence>
<dbReference type="Gene3D" id="3.40.390.10">
    <property type="entry name" value="Collagenase (Catalytic Domain)"/>
    <property type="match status" value="2"/>
</dbReference>
<keyword evidence="10" id="KW-1133">Transmembrane helix</keyword>
<comment type="caution">
    <text evidence="13">The sequence shown here is derived from an EMBL/GenBank/DDBJ whole genome shotgun (WGS) entry which is preliminary data.</text>
</comment>
<comment type="subcellular location">
    <subcellularLocation>
        <location evidence="2">Cell membrane</location>
        <topology evidence="2">Single-pass type II membrane protein</topology>
    </subcellularLocation>
</comment>
<name>A0A226ES53_FOLCA</name>
<evidence type="ECO:0000256" key="10">
    <source>
        <dbReference type="SAM" id="Phobius"/>
    </source>
</evidence>
<evidence type="ECO:0000313" key="13">
    <source>
        <dbReference type="EMBL" id="OXA60339.1"/>
    </source>
</evidence>
<dbReference type="GO" id="GO:0004222">
    <property type="term" value="F:metalloendopeptidase activity"/>
    <property type="evidence" value="ECO:0007669"/>
    <property type="project" value="InterPro"/>
</dbReference>
<evidence type="ECO:0000259" key="11">
    <source>
        <dbReference type="Pfam" id="PF01431"/>
    </source>
</evidence>
<reference evidence="13 14" key="1">
    <citation type="submission" date="2015-12" db="EMBL/GenBank/DDBJ databases">
        <title>The genome of Folsomia candida.</title>
        <authorList>
            <person name="Faddeeva A."/>
            <person name="Derks M.F."/>
            <person name="Anvar Y."/>
            <person name="Smit S."/>
            <person name="Van Straalen N."/>
            <person name="Roelofs D."/>
        </authorList>
    </citation>
    <scope>NUCLEOTIDE SEQUENCE [LARGE SCALE GENOMIC DNA]</scope>
    <source>
        <strain evidence="13 14">VU population</strain>
        <tissue evidence="13">Whole body</tissue>
    </source>
</reference>
<dbReference type="Pfam" id="PF05649">
    <property type="entry name" value="Peptidase_M13_N"/>
    <property type="match status" value="1"/>
</dbReference>
<feature type="domain" description="Peptidase M13 N-terminal" evidence="12">
    <location>
        <begin position="114"/>
        <end position="558"/>
    </location>
</feature>
<gene>
    <name evidence="13" type="ORF">Fcan01_05247</name>
</gene>
<dbReference type="InterPro" id="IPR008753">
    <property type="entry name" value="Peptidase_M13_N"/>
</dbReference>
<dbReference type="PANTHER" id="PTHR11733:SF167">
    <property type="entry name" value="FI17812P1-RELATED"/>
    <property type="match status" value="1"/>
</dbReference>
<feature type="region of interest" description="Disordered" evidence="9">
    <location>
        <begin position="24"/>
        <end position="45"/>
    </location>
</feature>
<protein>
    <submittedName>
        <fullName evidence="13">Phosphate-regulating neutral endopeptidase</fullName>
    </submittedName>
</protein>
<dbReference type="CDD" id="cd08662">
    <property type="entry name" value="M13"/>
    <property type="match status" value="1"/>
</dbReference>
<evidence type="ECO:0000256" key="8">
    <source>
        <dbReference type="ARBA" id="ARBA00023049"/>
    </source>
</evidence>
<keyword evidence="10" id="KW-0812">Transmembrane</keyword>
<dbReference type="PRINTS" id="PR00786">
    <property type="entry name" value="NEPRILYSIN"/>
</dbReference>
<dbReference type="EMBL" id="LNIX01000002">
    <property type="protein sequence ID" value="OXA60339.1"/>
    <property type="molecule type" value="Genomic_DNA"/>
</dbReference>
<dbReference type="GO" id="GO:0046872">
    <property type="term" value="F:metal ion binding"/>
    <property type="evidence" value="ECO:0007669"/>
    <property type="project" value="UniProtKB-KW"/>
</dbReference>
<keyword evidence="14" id="KW-1185">Reference proteome</keyword>
<dbReference type="PANTHER" id="PTHR11733">
    <property type="entry name" value="ZINC METALLOPROTEASE FAMILY M13 NEPRILYSIN-RELATED"/>
    <property type="match status" value="1"/>
</dbReference>
<proteinExistence type="inferred from homology"/>
<dbReference type="OMA" id="INDMIHE"/>
<keyword evidence="6" id="KW-0378">Hydrolase</keyword>
<dbReference type="GO" id="GO:0005886">
    <property type="term" value="C:plasma membrane"/>
    <property type="evidence" value="ECO:0007669"/>
    <property type="project" value="UniProtKB-SubCell"/>
</dbReference>
<dbReference type="InterPro" id="IPR018497">
    <property type="entry name" value="Peptidase_M13_C"/>
</dbReference>
<dbReference type="InterPro" id="IPR024079">
    <property type="entry name" value="MetalloPept_cat_dom_sf"/>
</dbReference>
<comment type="cofactor">
    <cofactor evidence="1">
        <name>Zn(2+)</name>
        <dbReference type="ChEBI" id="CHEBI:29105"/>
    </cofactor>
</comment>
<dbReference type="Gene3D" id="1.10.1380.10">
    <property type="entry name" value="Neutral endopeptidase , domain2"/>
    <property type="match status" value="2"/>
</dbReference>
<dbReference type="InterPro" id="IPR000718">
    <property type="entry name" value="Peptidase_M13"/>
</dbReference>
<keyword evidence="5" id="KW-0479">Metal-binding</keyword>
<evidence type="ECO:0000256" key="4">
    <source>
        <dbReference type="ARBA" id="ARBA00022670"/>
    </source>
</evidence>
<feature type="transmembrane region" description="Helical" evidence="10">
    <location>
        <begin position="53"/>
        <end position="73"/>
    </location>
</feature>
<feature type="compositionally biased region" description="Polar residues" evidence="9">
    <location>
        <begin position="28"/>
        <end position="38"/>
    </location>
</feature>
<dbReference type="Pfam" id="PF01431">
    <property type="entry name" value="Peptidase_M13"/>
    <property type="match status" value="1"/>
</dbReference>
<keyword evidence="4" id="KW-0645">Protease</keyword>
<feature type="domain" description="Peptidase M13 C-terminal" evidence="11">
    <location>
        <begin position="629"/>
        <end position="847"/>
    </location>
</feature>
<dbReference type="GO" id="GO:0016485">
    <property type="term" value="P:protein processing"/>
    <property type="evidence" value="ECO:0007669"/>
    <property type="project" value="TreeGrafter"/>
</dbReference>
<accession>A0A226ES53</accession>
<evidence type="ECO:0000256" key="1">
    <source>
        <dbReference type="ARBA" id="ARBA00001947"/>
    </source>
</evidence>
<dbReference type="AlphaFoldDB" id="A0A226ES53"/>
<evidence type="ECO:0000256" key="5">
    <source>
        <dbReference type="ARBA" id="ARBA00022723"/>
    </source>
</evidence>
<dbReference type="Proteomes" id="UP000198287">
    <property type="component" value="Unassembled WGS sequence"/>
</dbReference>
<evidence type="ECO:0000256" key="2">
    <source>
        <dbReference type="ARBA" id="ARBA00004401"/>
    </source>
</evidence>
<keyword evidence="8" id="KW-0482">Metalloprotease</keyword>
<keyword evidence="7" id="KW-0862">Zinc</keyword>